<protein>
    <recommendedName>
        <fullName evidence="5">Carboxypeptidase regulatory-like domain-containing protein</fullName>
    </recommendedName>
</protein>
<dbReference type="EMBL" id="DSJL01000001">
    <property type="protein sequence ID" value="HEF64076.1"/>
    <property type="molecule type" value="Genomic_DNA"/>
</dbReference>
<keyword evidence="2" id="KW-0472">Membrane</keyword>
<feature type="signal peptide" evidence="3">
    <location>
        <begin position="1"/>
        <end position="26"/>
    </location>
</feature>
<accession>A0A7C1JVV5</accession>
<name>A0A7C1JVV5_THERO</name>
<keyword evidence="2" id="KW-0812">Transmembrane</keyword>
<evidence type="ECO:0000256" key="1">
    <source>
        <dbReference type="SAM" id="MobiDB-lite"/>
    </source>
</evidence>
<feature type="compositionally biased region" description="Polar residues" evidence="1">
    <location>
        <begin position="472"/>
        <end position="485"/>
    </location>
</feature>
<keyword evidence="3" id="KW-0732">Signal</keyword>
<feature type="transmembrane region" description="Helical" evidence="2">
    <location>
        <begin position="446"/>
        <end position="467"/>
    </location>
</feature>
<comment type="caution">
    <text evidence="4">The sequence shown here is derived from an EMBL/GenBank/DDBJ whole genome shotgun (WGS) entry which is preliminary data.</text>
</comment>
<feature type="chain" id="PRO_5043624512" description="Carboxypeptidase regulatory-like domain-containing protein" evidence="3">
    <location>
        <begin position="27"/>
        <end position="690"/>
    </location>
</feature>
<proteinExistence type="predicted"/>
<keyword evidence="2" id="KW-1133">Transmembrane helix</keyword>
<evidence type="ECO:0000313" key="4">
    <source>
        <dbReference type="EMBL" id="HEF64076.1"/>
    </source>
</evidence>
<evidence type="ECO:0008006" key="5">
    <source>
        <dbReference type="Google" id="ProtNLM"/>
    </source>
</evidence>
<gene>
    <name evidence="4" type="ORF">ENP47_00460</name>
</gene>
<feature type="transmembrane region" description="Helical" evidence="2">
    <location>
        <begin position="391"/>
        <end position="414"/>
    </location>
</feature>
<feature type="region of interest" description="Disordered" evidence="1">
    <location>
        <begin position="471"/>
        <end position="507"/>
    </location>
</feature>
<sequence length="690" mass="75413">MRRSILLLAIALTLLLATPASGLAQAEPRPTALLIEAPAAVPVGERFAVVARLSGPSGEIYGAVENEVLQLLIDGIHFRRERTNFAGAAQFVLTQPLPVGPHTLTVVYQGSSSLAPAAASAIVTIAPAVLEIETVPALPGIAVRALGRTFTTGTNGTVQIPFDQPGSYQIEVSRTIITPEQTARFSRWNDDWFSPLRTVIIPKHRHLQAGYDVETAISYRFIDLDGQPVDPRRIERVVLKNSIGEVRELVPDSAQMTVGPIKASRAIPTVAGLTASSVQWSIEAVYVRGTNVVNRKQQRFYPIDERDWTITLLLYTATFSVRDIFFGLPVGQTVRLTYPDGSSELVPLQDGRGVARSLPRGEYRVQATGIYGWSPTAPLALSRNQDVDLTVLSGLDLLLILILVSASATALVLAGRPQLRHLRRWIAENRRLPAPQAETEGRARRLALIALLALTLSGTIFLTQGLARSQRPRPSTASTVVQRVSPTAAPATVPRVSTPEPESTPEPLDIRIAPEFAAFWEANGALAVFGVAVDAPRWAVGEDGMRVYLQDFTFARLEYRPNLVGTPYAIQLARLGTEEAELLGLLESEPFRRRSADTPPSADCTYFTQTGHWLCGSFRAFWRRNGLELGDPGISARESLALLGYPISEAFVDEAGRTVQYFERAKLVAYPEFRGTANEVIRDPVMRRTP</sequence>
<evidence type="ECO:0000256" key="2">
    <source>
        <dbReference type="SAM" id="Phobius"/>
    </source>
</evidence>
<organism evidence="4">
    <name type="scientific">Thermomicrobium roseum</name>
    <dbReference type="NCBI Taxonomy" id="500"/>
    <lineage>
        <taxon>Bacteria</taxon>
        <taxon>Pseudomonadati</taxon>
        <taxon>Thermomicrobiota</taxon>
        <taxon>Thermomicrobia</taxon>
        <taxon>Thermomicrobiales</taxon>
        <taxon>Thermomicrobiaceae</taxon>
        <taxon>Thermomicrobium</taxon>
    </lineage>
</organism>
<feature type="compositionally biased region" description="Low complexity" evidence="1">
    <location>
        <begin position="497"/>
        <end position="507"/>
    </location>
</feature>
<dbReference type="AlphaFoldDB" id="A0A7C1JVV5"/>
<reference evidence="4" key="1">
    <citation type="journal article" date="2020" name="mSystems">
        <title>Genome- and Community-Level Interaction Insights into Carbon Utilization and Element Cycling Functions of Hydrothermarchaeota in Hydrothermal Sediment.</title>
        <authorList>
            <person name="Zhou Z."/>
            <person name="Liu Y."/>
            <person name="Xu W."/>
            <person name="Pan J."/>
            <person name="Luo Z.H."/>
            <person name="Li M."/>
        </authorList>
    </citation>
    <scope>NUCLEOTIDE SEQUENCE [LARGE SCALE GENOMIC DNA]</scope>
    <source>
        <strain evidence="4">SpSt-222</strain>
    </source>
</reference>
<evidence type="ECO:0000256" key="3">
    <source>
        <dbReference type="SAM" id="SignalP"/>
    </source>
</evidence>